<keyword evidence="3" id="KW-1133">Transmembrane helix</keyword>
<dbReference type="SMART" id="SM00028">
    <property type="entry name" value="TPR"/>
    <property type="match status" value="4"/>
</dbReference>
<accession>A0A9Q4MMS0</accession>
<dbReference type="SUPFAM" id="SSF48452">
    <property type="entry name" value="TPR-like"/>
    <property type="match status" value="1"/>
</dbReference>
<evidence type="ECO:0000256" key="2">
    <source>
        <dbReference type="SAM" id="Coils"/>
    </source>
</evidence>
<dbReference type="Pfam" id="PF13424">
    <property type="entry name" value="TPR_12"/>
    <property type="match status" value="1"/>
</dbReference>
<protein>
    <submittedName>
        <fullName evidence="4">Tetratricopeptide repeat protein</fullName>
    </submittedName>
</protein>
<evidence type="ECO:0000256" key="3">
    <source>
        <dbReference type="SAM" id="Phobius"/>
    </source>
</evidence>
<feature type="repeat" description="TPR" evidence="1">
    <location>
        <begin position="215"/>
        <end position="248"/>
    </location>
</feature>
<dbReference type="EMBL" id="WKMO01000003">
    <property type="protein sequence ID" value="MSB72643.1"/>
    <property type="molecule type" value="Genomic_DNA"/>
</dbReference>
<dbReference type="InterPro" id="IPR011990">
    <property type="entry name" value="TPR-like_helical_dom_sf"/>
</dbReference>
<dbReference type="Proteomes" id="UP000441609">
    <property type="component" value="Unassembled WGS sequence"/>
</dbReference>
<feature type="coiled-coil region" evidence="2">
    <location>
        <begin position="382"/>
        <end position="469"/>
    </location>
</feature>
<evidence type="ECO:0000313" key="5">
    <source>
        <dbReference type="Proteomes" id="UP000441609"/>
    </source>
</evidence>
<keyword evidence="2" id="KW-0175">Coiled coil</keyword>
<sequence>MKNNLYVFFLFFITGLMSCSHHSGLYEHAEKIMSQHPDSVLTLLSTIQDVNDLSEKDRAMYYLLLTEAQNKTYVKPTSDSLIAISTEYFDKTEDWGRKAKAWYYRGRVNQDLGDALHAQDYYLKALRNSDKVLDYVLLGRISYSLGMLYTYQNVYEKAIPFQKKALDYFREVQDSIGQSFVLRDIGRTYTSLSKLDSACFFYEYALNYANNLSKPSIFSELGNVCMELGDYKKAYDFLQLSLEYSTDVSLLYPTYLTLGDLFSRIGPIDSAYVYLEMCKESHSCSTQAGAYYYLAKLEKEQKHWKNYAMFQEVYEQLRDSTNKIKQTESIRKMQDLYNYHQVEAKYMQTQIALNKTIINFLIVGIFALSAIVILVFVIVMVYKRLNNKKKHLQEQRRKLDALKEKQRKDRERIEKNEKIIAKLEKQIQESSIAFDEKEKELMLLRKERLEAENKNLKYAETENELLLNRFLTSDIYYRFHMKEDWRPKENDWEELYKALDETYDGFTHRLMGVAKKLTSTELRVSCLVKSNVPPVTIAMLIVTTPTNVSMIRKRLYEKIHSQKGSSEKFDRFIQEF</sequence>
<reference evidence="4 5" key="1">
    <citation type="journal article" date="2019" name="Nat. Med.">
        <title>A library of human gut bacterial isolates paired with longitudinal multiomics data enables mechanistic microbiome research.</title>
        <authorList>
            <person name="Poyet M."/>
            <person name="Groussin M."/>
            <person name="Gibbons S.M."/>
            <person name="Avila-Pacheco J."/>
            <person name="Jiang X."/>
            <person name="Kearney S.M."/>
            <person name="Perrotta A.R."/>
            <person name="Berdy B."/>
            <person name="Zhao S."/>
            <person name="Lieberman T.D."/>
            <person name="Swanson P.K."/>
            <person name="Smith M."/>
            <person name="Roesemann S."/>
            <person name="Alexander J.E."/>
            <person name="Rich S.A."/>
            <person name="Livny J."/>
            <person name="Vlamakis H."/>
            <person name="Clish C."/>
            <person name="Bullock K."/>
            <person name="Deik A."/>
            <person name="Scott J."/>
            <person name="Pierce K.A."/>
            <person name="Xavier R.J."/>
            <person name="Alm E.J."/>
        </authorList>
    </citation>
    <scope>NUCLEOTIDE SEQUENCE [LARGE SCALE GENOMIC DNA]</scope>
    <source>
        <strain evidence="4 5">BIOML-A20</strain>
    </source>
</reference>
<evidence type="ECO:0000313" key="4">
    <source>
        <dbReference type="EMBL" id="MSB72643.1"/>
    </source>
</evidence>
<keyword evidence="1" id="KW-0802">TPR repeat</keyword>
<proteinExistence type="predicted"/>
<feature type="transmembrane region" description="Helical" evidence="3">
    <location>
        <begin position="357"/>
        <end position="382"/>
    </location>
</feature>
<dbReference type="PROSITE" id="PS50005">
    <property type="entry name" value="TPR"/>
    <property type="match status" value="1"/>
</dbReference>
<evidence type="ECO:0000256" key="1">
    <source>
        <dbReference type="PROSITE-ProRule" id="PRU00339"/>
    </source>
</evidence>
<dbReference type="Gene3D" id="1.25.40.10">
    <property type="entry name" value="Tetratricopeptide repeat domain"/>
    <property type="match status" value="2"/>
</dbReference>
<name>A0A9Q4MMS0_PARDI</name>
<dbReference type="AlphaFoldDB" id="A0A9Q4MMS0"/>
<dbReference type="InterPro" id="IPR019734">
    <property type="entry name" value="TPR_rpt"/>
</dbReference>
<keyword evidence="3" id="KW-0812">Transmembrane</keyword>
<dbReference type="PROSITE" id="PS51257">
    <property type="entry name" value="PROKAR_LIPOPROTEIN"/>
    <property type="match status" value="1"/>
</dbReference>
<gene>
    <name evidence="4" type="ORF">GKD70_04955</name>
</gene>
<keyword evidence="3" id="KW-0472">Membrane</keyword>
<dbReference type="PANTHER" id="PTHR10098">
    <property type="entry name" value="RAPSYN-RELATED"/>
    <property type="match status" value="1"/>
</dbReference>
<dbReference type="RefSeq" id="WP_005861040.1">
    <property type="nucleotide sequence ID" value="NZ_BQOC01000005.1"/>
</dbReference>
<dbReference type="OrthoDB" id="1100986at2"/>
<organism evidence="4 5">
    <name type="scientific">Parabacteroides distasonis</name>
    <dbReference type="NCBI Taxonomy" id="823"/>
    <lineage>
        <taxon>Bacteria</taxon>
        <taxon>Pseudomonadati</taxon>
        <taxon>Bacteroidota</taxon>
        <taxon>Bacteroidia</taxon>
        <taxon>Bacteroidales</taxon>
        <taxon>Tannerellaceae</taxon>
        <taxon>Parabacteroides</taxon>
    </lineage>
</organism>
<comment type="caution">
    <text evidence="4">The sequence shown here is derived from an EMBL/GenBank/DDBJ whole genome shotgun (WGS) entry which is preliminary data.</text>
</comment>